<evidence type="ECO:0000256" key="6">
    <source>
        <dbReference type="ARBA" id="ARBA00022776"/>
    </source>
</evidence>
<name>A0A1Z5JHZ5_FISSO</name>
<keyword evidence="11" id="KW-1185">Reference proteome</keyword>
<dbReference type="PANTHER" id="PTHR16040">
    <property type="entry name" value="AUSTRALIN, ISOFORM A-RELATED"/>
    <property type="match status" value="1"/>
</dbReference>
<evidence type="ECO:0000313" key="10">
    <source>
        <dbReference type="EMBL" id="GAX13624.1"/>
    </source>
</evidence>
<dbReference type="Gene3D" id="6.10.250.1900">
    <property type="match status" value="1"/>
</dbReference>
<gene>
    <name evidence="10" type="ORF">FisN_14Lh364</name>
</gene>
<evidence type="ECO:0000256" key="8">
    <source>
        <dbReference type="ARBA" id="ARBA00023306"/>
    </source>
</evidence>
<evidence type="ECO:0000256" key="2">
    <source>
        <dbReference type="ARBA" id="ARBA00004584"/>
    </source>
</evidence>
<evidence type="ECO:0000256" key="3">
    <source>
        <dbReference type="ARBA" id="ARBA00009914"/>
    </source>
</evidence>
<evidence type="ECO:0000256" key="9">
    <source>
        <dbReference type="ARBA" id="ARBA00023328"/>
    </source>
</evidence>
<dbReference type="InParanoid" id="A0A1Z5JHZ5"/>
<dbReference type="GO" id="GO:0000775">
    <property type="term" value="C:chromosome, centromeric region"/>
    <property type="evidence" value="ECO:0007669"/>
    <property type="project" value="UniProtKB-SubCell"/>
</dbReference>
<reference evidence="10 11" key="1">
    <citation type="journal article" date="2015" name="Plant Cell">
        <title>Oil accumulation by the oleaginous diatom Fistulifera solaris as revealed by the genome and transcriptome.</title>
        <authorList>
            <person name="Tanaka T."/>
            <person name="Maeda Y."/>
            <person name="Veluchamy A."/>
            <person name="Tanaka M."/>
            <person name="Abida H."/>
            <person name="Marechal E."/>
            <person name="Bowler C."/>
            <person name="Muto M."/>
            <person name="Sunaga Y."/>
            <person name="Tanaka M."/>
            <person name="Yoshino T."/>
            <person name="Taniguchi T."/>
            <person name="Fukuda Y."/>
            <person name="Nemoto M."/>
            <person name="Matsumoto M."/>
            <person name="Wong P.S."/>
            <person name="Aburatani S."/>
            <person name="Fujibuchi W."/>
        </authorList>
    </citation>
    <scope>NUCLEOTIDE SEQUENCE [LARGE SCALE GENOMIC DNA]</scope>
    <source>
        <strain evidence="10 11">JPCC DA0580</strain>
    </source>
</reference>
<evidence type="ECO:0000256" key="7">
    <source>
        <dbReference type="ARBA" id="ARBA00023242"/>
    </source>
</evidence>
<keyword evidence="6" id="KW-0498">Mitosis</keyword>
<dbReference type="EMBL" id="BDSP01000071">
    <property type="protein sequence ID" value="GAX13624.1"/>
    <property type="molecule type" value="Genomic_DNA"/>
</dbReference>
<evidence type="ECO:0000256" key="5">
    <source>
        <dbReference type="ARBA" id="ARBA00022618"/>
    </source>
</evidence>
<evidence type="ECO:0000256" key="4">
    <source>
        <dbReference type="ARBA" id="ARBA00022454"/>
    </source>
</evidence>
<dbReference type="OrthoDB" id="2392550at2759"/>
<organism evidence="10 11">
    <name type="scientific">Fistulifera solaris</name>
    <name type="common">Oleaginous diatom</name>
    <dbReference type="NCBI Taxonomy" id="1519565"/>
    <lineage>
        <taxon>Eukaryota</taxon>
        <taxon>Sar</taxon>
        <taxon>Stramenopiles</taxon>
        <taxon>Ochrophyta</taxon>
        <taxon>Bacillariophyta</taxon>
        <taxon>Bacillariophyceae</taxon>
        <taxon>Bacillariophycidae</taxon>
        <taxon>Naviculales</taxon>
        <taxon>Naviculaceae</taxon>
        <taxon>Fistulifera</taxon>
    </lineage>
</organism>
<keyword evidence="9" id="KW-0137">Centromere</keyword>
<comment type="similarity">
    <text evidence="3">Belongs to the borealin family.</text>
</comment>
<evidence type="ECO:0000256" key="1">
    <source>
        <dbReference type="ARBA" id="ARBA00004123"/>
    </source>
</evidence>
<dbReference type="GO" id="GO:0051301">
    <property type="term" value="P:cell division"/>
    <property type="evidence" value="ECO:0007669"/>
    <property type="project" value="UniProtKB-KW"/>
</dbReference>
<dbReference type="PANTHER" id="PTHR16040:SF7">
    <property type="entry name" value="AUSTRALIN, ISOFORM A-RELATED"/>
    <property type="match status" value="1"/>
</dbReference>
<comment type="subcellular location">
    <subcellularLocation>
        <location evidence="2">Chromosome</location>
        <location evidence="2">Centromere</location>
    </subcellularLocation>
    <subcellularLocation>
        <location evidence="1">Nucleus</location>
    </subcellularLocation>
</comment>
<dbReference type="GO" id="GO:0005634">
    <property type="term" value="C:nucleus"/>
    <property type="evidence" value="ECO:0007669"/>
    <property type="project" value="UniProtKB-SubCell"/>
</dbReference>
<keyword evidence="7" id="KW-0539">Nucleus</keyword>
<keyword evidence="8" id="KW-0131">Cell cycle</keyword>
<dbReference type="InterPro" id="IPR018867">
    <property type="entry name" value="Cell_div_borealin"/>
</dbReference>
<protein>
    <submittedName>
        <fullName evidence="10">Uncharacterized protein</fullName>
    </submittedName>
</protein>
<keyword evidence="4" id="KW-0158">Chromosome</keyword>
<comment type="caution">
    <text evidence="10">The sequence shown here is derived from an EMBL/GenBank/DDBJ whole genome shotgun (WGS) entry which is preliminary data.</text>
</comment>
<accession>A0A1Z5JHZ5</accession>
<dbReference type="AlphaFoldDB" id="A0A1Z5JHZ5"/>
<evidence type="ECO:0000313" key="11">
    <source>
        <dbReference type="Proteomes" id="UP000198406"/>
    </source>
</evidence>
<proteinExistence type="inferred from homology"/>
<dbReference type="Proteomes" id="UP000198406">
    <property type="component" value="Unassembled WGS sequence"/>
</dbReference>
<keyword evidence="5" id="KW-0132">Cell division</keyword>
<sequence>MTHVLHSFSPKFDGIQRDHVEALIHDFRREQEQQMKNIQMEADKQKQRQKQLHATEMVRIPKTIKQMSVDDFNLLYQCDLLQMIRETEGVAATNSVLPAGLQTPSFKSKMKLETPSRTIRRGEGIYSSNGSPLEKEDDKEDVLLTVTKKKRHDATTGEEEDDLNLVVGGVPTSLTHENIQLMPHNVQNEAYTNLKKMHENIGKLLQQFEQNTA</sequence>